<dbReference type="Pfam" id="PF12441">
    <property type="entry name" value="CopG_antitoxin"/>
    <property type="match status" value="1"/>
</dbReference>
<gene>
    <name evidence="1" type="ORF">MFMK1_000650</name>
</gene>
<dbReference type="EMBL" id="CP121694">
    <property type="protein sequence ID" value="WRO20860.1"/>
    <property type="molecule type" value="Genomic_DNA"/>
</dbReference>
<dbReference type="InterPro" id="IPR022148">
    <property type="entry name" value="CopG_antitoxin"/>
</dbReference>
<evidence type="ECO:0000313" key="2">
    <source>
        <dbReference type="Proteomes" id="UP001329915"/>
    </source>
</evidence>
<dbReference type="KEGG" id="dbc:MFMK1_000650"/>
<dbReference type="RefSeq" id="WP_366923738.1">
    <property type="nucleotide sequence ID" value="NZ_CP121694.1"/>
</dbReference>
<keyword evidence="2" id="KW-1185">Reference proteome</keyword>
<accession>A0AAU0UIW1</accession>
<evidence type="ECO:0000313" key="1">
    <source>
        <dbReference type="EMBL" id="WRO20860.1"/>
    </source>
</evidence>
<name>A0AAU0UIW1_9FIRM</name>
<dbReference type="AlphaFoldDB" id="A0AAU0UIW1"/>
<organism evidence="1 2">
    <name type="scientific">Metallumcola ferriviriculae</name>
    <dbReference type="NCBI Taxonomy" id="3039180"/>
    <lineage>
        <taxon>Bacteria</taxon>
        <taxon>Bacillati</taxon>
        <taxon>Bacillota</taxon>
        <taxon>Clostridia</taxon>
        <taxon>Neomoorellales</taxon>
        <taxon>Desulfitibacteraceae</taxon>
        <taxon>Metallumcola</taxon>
    </lineage>
</organism>
<sequence>MVSDKKIPEFDSVKEMAEFFDRTDLTDIELSDARVDYQKGENSSREMKHISIRVPKGDLEALQNLAEKAGVGYTTFVRMLIKQAISK</sequence>
<proteinExistence type="predicted"/>
<protein>
    <submittedName>
        <fullName evidence="1">BrnA antitoxin family protein</fullName>
    </submittedName>
</protein>
<dbReference type="Proteomes" id="UP001329915">
    <property type="component" value="Chromosome"/>
</dbReference>
<reference evidence="1 2" key="1">
    <citation type="submission" date="2023-04" db="EMBL/GenBank/DDBJ databases">
        <authorList>
            <person name="Hsu D."/>
        </authorList>
    </citation>
    <scope>NUCLEOTIDE SEQUENCE [LARGE SCALE GENOMIC DNA]</scope>
    <source>
        <strain evidence="1 2">MK1</strain>
    </source>
</reference>